<dbReference type="GO" id="GO:0006511">
    <property type="term" value="P:ubiquitin-dependent protein catabolic process"/>
    <property type="evidence" value="ECO:0007669"/>
    <property type="project" value="InterPro"/>
</dbReference>
<evidence type="ECO:0000256" key="3">
    <source>
        <dbReference type="ARBA" id="ARBA00004496"/>
    </source>
</evidence>
<keyword evidence="9" id="KW-0833">Ubl conjugation pathway</keyword>
<comment type="pathway">
    <text evidence="4">Protein modification; protein ubiquitination.</text>
</comment>
<evidence type="ECO:0000256" key="5">
    <source>
        <dbReference type="ARBA" id="ARBA00007434"/>
    </source>
</evidence>
<dbReference type="GO" id="GO:0034450">
    <property type="term" value="F:ubiquitin-ubiquitin ligase activity"/>
    <property type="evidence" value="ECO:0007669"/>
    <property type="project" value="InterPro"/>
</dbReference>
<evidence type="ECO:0000256" key="10">
    <source>
        <dbReference type="ARBA" id="ARBA00023242"/>
    </source>
</evidence>
<evidence type="ECO:0000259" key="12">
    <source>
        <dbReference type="PROSITE" id="PS51698"/>
    </source>
</evidence>
<dbReference type="Pfam" id="PF04564">
    <property type="entry name" value="U-box"/>
    <property type="match status" value="1"/>
</dbReference>
<sequence length="1105" mass="126008">MTEPSREPIDDAERIRLKRLAKLSQPAPVVPHSQPSTSSTPTPPPPKPVIRHIEKRVIEQPVQEPVPPKKKPPISSTPQRLNLDVWQDAVLTKVLKVTLDKQKAEDSGHDLVWLKTLQLELQDEGRTPSISLSFDIMDRLLIARLSIEPDSTSDEDLEYLPVIASLPSQQTVLQFLIGCWKRLNTAKNNLTAKNRYVKEDVDKALVNLDELRMLLMSYIGLTMQDPEMFPQPAGKPCGSEELLDPLFNLALLSSPLSSGFSSPLLLPGEVQDFFVDLSNRWSEDNLEDIIGPLIRLLCFHPSLKRPEGLGGSENIWRSIITSLQFLVSIKPIAAAIPRIESWCPSNAVGIMFENASLMGPLLRLGVFNRQWPHVASTYFSDPLKRTRQDVDSSNSTLRSTLHYLQSALFEIFNAIVRASPQSREAVLAYFATAVNVNVKRGGLQVDFDTVASDTFMINIHTVLLRLAEPFLDGHYSKMDRIDLDYYRHSSRLDISDETRLKATSEEAGRWVQEGTSSTTPPPNFITEVFYLTMAFNHYGLVRTIQVYDEIRKELDNMQRHLDTINADTTWAGTPLQVRVEAQIDAVKKEMAKLHQTLFAYQVQFADPEYTQRNISFTTFLTIWLIRFVDPRRAHPSPYIKLPLPQEIPVGFKMLPEYFVEDVVDYYLYLVTHQPHTLQLSGKIELVDFALTFLSSTWYITNPYLKSKLVQILFYGTLPYGHETFGLLGGVLNSHPLALEYLIPCLVSFYIEAESTGTHTQFYDKFETRRHIAHIWKLIWTNPVHREALKSQADDMDKFVRFVNLMMNDVTFLLDESLSKLAEIYGLQTEMEDTEAWAAKPPDQRRERERLLHQLEGSAATYTALGNSTVDMLKEFTAETRQPFMTPEIVDRLAAMLTYNLDALVGPRCQDLKVKHPEKYRFSPRQLLSDILQVFLNLSDQEPFIRAVAGEGRSYRKELFERSAGIALRKNMKSIDEIEQLRLFVIKVEEAKITLQEEDVGDVPEEFLDRHHHMVTDPLMYTIMRDPVTLPASKVVVDRSTIKAHLLSDTSDPFNRMPLKLEDVVPNPEMKAKIEGFLSERRNKAKAEISVNVPSQDSMQVDHPAL</sequence>
<dbReference type="GO" id="GO:0005737">
    <property type="term" value="C:cytoplasm"/>
    <property type="evidence" value="ECO:0007669"/>
    <property type="project" value="UniProtKB-SubCell"/>
</dbReference>
<evidence type="ECO:0000256" key="1">
    <source>
        <dbReference type="ARBA" id="ARBA00000900"/>
    </source>
</evidence>
<accession>A0AAV5AMW0</accession>
<dbReference type="InterPro" id="IPR045132">
    <property type="entry name" value="UBE4"/>
</dbReference>
<dbReference type="SMART" id="SM00504">
    <property type="entry name" value="Ubox"/>
    <property type="match status" value="1"/>
</dbReference>
<feature type="compositionally biased region" description="Low complexity" evidence="11">
    <location>
        <begin position="30"/>
        <end position="40"/>
    </location>
</feature>
<dbReference type="Pfam" id="PF10408">
    <property type="entry name" value="Ufd2P_core"/>
    <property type="match status" value="1"/>
</dbReference>
<feature type="region of interest" description="Disordered" evidence="11">
    <location>
        <begin position="19"/>
        <end position="50"/>
    </location>
</feature>
<dbReference type="PANTHER" id="PTHR13931">
    <property type="entry name" value="UBIQUITINATION FACTOR E4"/>
    <property type="match status" value="1"/>
</dbReference>
<dbReference type="InterPro" id="IPR019474">
    <property type="entry name" value="Ub_conjug_fac_E4_core"/>
</dbReference>
<evidence type="ECO:0000256" key="8">
    <source>
        <dbReference type="ARBA" id="ARBA00022679"/>
    </source>
</evidence>
<evidence type="ECO:0000313" key="13">
    <source>
        <dbReference type="EMBL" id="GJJ15765.1"/>
    </source>
</evidence>
<name>A0AAV5AMW0_9AGAM</name>
<dbReference type="Proteomes" id="UP001050691">
    <property type="component" value="Unassembled WGS sequence"/>
</dbReference>
<dbReference type="GO" id="GO:0000151">
    <property type="term" value="C:ubiquitin ligase complex"/>
    <property type="evidence" value="ECO:0007669"/>
    <property type="project" value="InterPro"/>
</dbReference>
<dbReference type="EC" id="2.3.2.27" evidence="6"/>
<comment type="catalytic activity">
    <reaction evidence="1">
        <text>S-ubiquitinyl-[E2 ubiquitin-conjugating enzyme]-L-cysteine + [acceptor protein]-L-lysine = [E2 ubiquitin-conjugating enzyme]-L-cysteine + N(6)-ubiquitinyl-[acceptor protein]-L-lysine.</text>
        <dbReference type="EC" id="2.3.2.27"/>
    </reaction>
</comment>
<comment type="similarity">
    <text evidence="5">Belongs to the ubiquitin conjugation factor E4 family.</text>
</comment>
<comment type="caution">
    <text evidence="13">The sequence shown here is derived from an EMBL/GenBank/DDBJ whole genome shotgun (WGS) entry which is preliminary data.</text>
</comment>
<dbReference type="PROSITE" id="PS51698">
    <property type="entry name" value="U_BOX"/>
    <property type="match status" value="1"/>
</dbReference>
<evidence type="ECO:0000256" key="4">
    <source>
        <dbReference type="ARBA" id="ARBA00004906"/>
    </source>
</evidence>
<keyword evidence="8" id="KW-0808">Transferase</keyword>
<keyword evidence="7" id="KW-0963">Cytoplasm</keyword>
<evidence type="ECO:0000313" key="14">
    <source>
        <dbReference type="Proteomes" id="UP001050691"/>
    </source>
</evidence>
<gene>
    <name evidence="13" type="ORF">Clacol_010043</name>
</gene>
<proteinExistence type="inferred from homology"/>
<keyword evidence="14" id="KW-1185">Reference proteome</keyword>
<dbReference type="AlphaFoldDB" id="A0AAV5AMW0"/>
<reference evidence="13" key="1">
    <citation type="submission" date="2021-10" db="EMBL/GenBank/DDBJ databases">
        <title>De novo Genome Assembly of Clathrus columnatus (Basidiomycota, Fungi) Using Illumina and Nanopore Sequence Data.</title>
        <authorList>
            <person name="Ogiso-Tanaka E."/>
            <person name="Itagaki H."/>
            <person name="Hosoya T."/>
            <person name="Hosaka K."/>
        </authorList>
    </citation>
    <scope>NUCLEOTIDE SEQUENCE</scope>
    <source>
        <strain evidence="13">MO-923</strain>
    </source>
</reference>
<dbReference type="GO" id="GO:0000209">
    <property type="term" value="P:protein polyubiquitination"/>
    <property type="evidence" value="ECO:0007669"/>
    <property type="project" value="TreeGrafter"/>
</dbReference>
<dbReference type="CDD" id="cd16657">
    <property type="entry name" value="RING-Ubox_UBE4A"/>
    <property type="match status" value="1"/>
</dbReference>
<dbReference type="InterPro" id="IPR003613">
    <property type="entry name" value="Ubox_domain"/>
</dbReference>
<evidence type="ECO:0000256" key="7">
    <source>
        <dbReference type="ARBA" id="ARBA00022490"/>
    </source>
</evidence>
<evidence type="ECO:0000256" key="11">
    <source>
        <dbReference type="SAM" id="MobiDB-lite"/>
    </source>
</evidence>
<dbReference type="FunFam" id="3.30.40.10:FF:000055">
    <property type="entry name" value="Ubiquitin conjugation factor e4 a"/>
    <property type="match status" value="1"/>
</dbReference>
<dbReference type="PANTHER" id="PTHR13931:SF2">
    <property type="entry name" value="UBIQUITIN CONJUGATION FACTOR E4 B"/>
    <property type="match status" value="1"/>
</dbReference>
<dbReference type="GO" id="GO:0036503">
    <property type="term" value="P:ERAD pathway"/>
    <property type="evidence" value="ECO:0007669"/>
    <property type="project" value="InterPro"/>
</dbReference>
<evidence type="ECO:0000256" key="2">
    <source>
        <dbReference type="ARBA" id="ARBA00004123"/>
    </source>
</evidence>
<evidence type="ECO:0000256" key="9">
    <source>
        <dbReference type="ARBA" id="ARBA00022786"/>
    </source>
</evidence>
<feature type="domain" description="U-box" evidence="12">
    <location>
        <begin position="1009"/>
        <end position="1083"/>
    </location>
</feature>
<keyword evidence="10" id="KW-0539">Nucleus</keyword>
<dbReference type="EMBL" id="BPWL01000011">
    <property type="protein sequence ID" value="GJJ15765.1"/>
    <property type="molecule type" value="Genomic_DNA"/>
</dbReference>
<comment type="subcellular location">
    <subcellularLocation>
        <location evidence="3">Cytoplasm</location>
    </subcellularLocation>
    <subcellularLocation>
        <location evidence="2">Nucleus</location>
    </subcellularLocation>
</comment>
<protein>
    <recommendedName>
        <fullName evidence="6">RING-type E3 ubiquitin transferase</fullName>
        <ecNumber evidence="6">2.3.2.27</ecNumber>
    </recommendedName>
</protein>
<dbReference type="InterPro" id="IPR013083">
    <property type="entry name" value="Znf_RING/FYVE/PHD"/>
</dbReference>
<organism evidence="13 14">
    <name type="scientific">Clathrus columnatus</name>
    <dbReference type="NCBI Taxonomy" id="1419009"/>
    <lineage>
        <taxon>Eukaryota</taxon>
        <taxon>Fungi</taxon>
        <taxon>Dikarya</taxon>
        <taxon>Basidiomycota</taxon>
        <taxon>Agaricomycotina</taxon>
        <taxon>Agaricomycetes</taxon>
        <taxon>Phallomycetidae</taxon>
        <taxon>Phallales</taxon>
        <taxon>Clathraceae</taxon>
        <taxon>Clathrus</taxon>
    </lineage>
</organism>
<feature type="region of interest" description="Disordered" evidence="11">
    <location>
        <begin position="59"/>
        <end position="78"/>
    </location>
</feature>
<dbReference type="SUPFAM" id="SSF57850">
    <property type="entry name" value="RING/U-box"/>
    <property type="match status" value="1"/>
</dbReference>
<dbReference type="Gene3D" id="3.30.40.10">
    <property type="entry name" value="Zinc/RING finger domain, C3HC4 (zinc finger)"/>
    <property type="match status" value="1"/>
</dbReference>
<dbReference type="GO" id="GO:0005634">
    <property type="term" value="C:nucleus"/>
    <property type="evidence" value="ECO:0007669"/>
    <property type="project" value="UniProtKB-SubCell"/>
</dbReference>
<evidence type="ECO:0000256" key="6">
    <source>
        <dbReference type="ARBA" id="ARBA00012483"/>
    </source>
</evidence>